<dbReference type="Pfam" id="PF07883">
    <property type="entry name" value="Cupin_2"/>
    <property type="match status" value="1"/>
</dbReference>
<organism evidence="2 3">
    <name type="scientific">Candidatus Komeilibacteria bacterium CG_4_9_14_0_8_um_filter_36_9</name>
    <dbReference type="NCBI Taxonomy" id="1974473"/>
    <lineage>
        <taxon>Bacteria</taxon>
        <taxon>Candidatus Komeiliibacteriota</taxon>
    </lineage>
</organism>
<evidence type="ECO:0000313" key="3">
    <source>
        <dbReference type="Proteomes" id="UP000230136"/>
    </source>
</evidence>
<dbReference type="PANTHER" id="PTHR37694:SF1">
    <property type="entry name" value="SLR8022 PROTEIN"/>
    <property type="match status" value="1"/>
</dbReference>
<dbReference type="AlphaFoldDB" id="A0A2M8DR89"/>
<gene>
    <name evidence="2" type="ORF">CO073_02290</name>
</gene>
<comment type="caution">
    <text evidence="2">The sequence shown here is derived from an EMBL/GenBank/DDBJ whole genome shotgun (WGS) entry which is preliminary data.</text>
</comment>
<accession>A0A2M8DR89</accession>
<dbReference type="Proteomes" id="UP000230136">
    <property type="component" value="Unassembled WGS sequence"/>
</dbReference>
<dbReference type="CDD" id="cd02230">
    <property type="entry name" value="cupin_HP0902-like"/>
    <property type="match status" value="1"/>
</dbReference>
<sequence length="99" mass="11024">MNQNILKQIEYPKSGILSKEVLKNKKTDVTLFCMAKGTEISEHTSTQAGFVYVLDGSGAFTLADKKIDMLPGVLIYMNENEIHSLKANKNTSFLLTLIK</sequence>
<dbReference type="InterPro" id="IPR014710">
    <property type="entry name" value="RmlC-like_jellyroll"/>
</dbReference>
<dbReference type="InterPro" id="IPR011051">
    <property type="entry name" value="RmlC_Cupin_sf"/>
</dbReference>
<evidence type="ECO:0000259" key="1">
    <source>
        <dbReference type="Pfam" id="PF07883"/>
    </source>
</evidence>
<dbReference type="SUPFAM" id="SSF51182">
    <property type="entry name" value="RmlC-like cupins"/>
    <property type="match status" value="1"/>
</dbReference>
<dbReference type="Gene3D" id="2.60.120.10">
    <property type="entry name" value="Jelly Rolls"/>
    <property type="match status" value="1"/>
</dbReference>
<dbReference type="InterPro" id="IPR013096">
    <property type="entry name" value="Cupin_2"/>
</dbReference>
<feature type="domain" description="Cupin type-2" evidence="1">
    <location>
        <begin position="31"/>
        <end position="94"/>
    </location>
</feature>
<evidence type="ECO:0000313" key="2">
    <source>
        <dbReference type="EMBL" id="PJC01910.1"/>
    </source>
</evidence>
<proteinExistence type="predicted"/>
<name>A0A2M8DR89_9BACT</name>
<dbReference type="PANTHER" id="PTHR37694">
    <property type="entry name" value="SLR8022 PROTEIN"/>
    <property type="match status" value="1"/>
</dbReference>
<dbReference type="EMBL" id="PFSY01000101">
    <property type="protein sequence ID" value="PJC01910.1"/>
    <property type="molecule type" value="Genomic_DNA"/>
</dbReference>
<protein>
    <submittedName>
        <fullName evidence="2">Cupin domain-containing protein</fullName>
    </submittedName>
</protein>
<reference evidence="3" key="1">
    <citation type="submission" date="2017-09" db="EMBL/GenBank/DDBJ databases">
        <title>Depth-based differentiation of microbial function through sediment-hosted aquifers and enrichment of novel symbionts in the deep terrestrial subsurface.</title>
        <authorList>
            <person name="Probst A.J."/>
            <person name="Ladd B."/>
            <person name="Jarett J.K."/>
            <person name="Geller-Mcgrath D.E."/>
            <person name="Sieber C.M.K."/>
            <person name="Emerson J.B."/>
            <person name="Anantharaman K."/>
            <person name="Thomas B.C."/>
            <person name="Malmstrom R."/>
            <person name="Stieglmeier M."/>
            <person name="Klingl A."/>
            <person name="Woyke T."/>
            <person name="Ryan C.M."/>
            <person name="Banfield J.F."/>
        </authorList>
    </citation>
    <scope>NUCLEOTIDE SEQUENCE [LARGE SCALE GENOMIC DNA]</scope>
</reference>